<gene>
    <name evidence="1" type="ORF">FBQ74_03955</name>
</gene>
<dbReference type="InterPro" id="IPR011978">
    <property type="entry name" value="YgfB-like"/>
</dbReference>
<dbReference type="InterPro" id="IPR036255">
    <property type="entry name" value="YgfB-like_sf"/>
</dbReference>
<dbReference type="SUPFAM" id="SSF101327">
    <property type="entry name" value="YgfB-like"/>
    <property type="match status" value="1"/>
</dbReference>
<evidence type="ECO:0000313" key="1">
    <source>
        <dbReference type="EMBL" id="QCZ92677.1"/>
    </source>
</evidence>
<dbReference type="KEGG" id="salk:FBQ74_03955"/>
<accession>A0A5B7YA71</accession>
<organism evidence="1 2">
    <name type="scientific">Salinimonas iocasae</name>
    <dbReference type="NCBI Taxonomy" id="2572577"/>
    <lineage>
        <taxon>Bacteria</taxon>
        <taxon>Pseudomonadati</taxon>
        <taxon>Pseudomonadota</taxon>
        <taxon>Gammaproteobacteria</taxon>
        <taxon>Alteromonadales</taxon>
        <taxon>Alteromonadaceae</taxon>
        <taxon>Alteromonas/Salinimonas group</taxon>
        <taxon>Salinimonas</taxon>
    </lineage>
</organism>
<reference evidence="1 2" key="1">
    <citation type="submission" date="2019-04" db="EMBL/GenBank/DDBJ databases">
        <title>Salinimonas iocasae sp. nov., a halophilic bacterium isolated from the outer tube casing of tubeworms in Okinawa Trough.</title>
        <authorList>
            <person name="Zhang H."/>
            <person name="Wang H."/>
            <person name="Li C."/>
        </authorList>
    </citation>
    <scope>NUCLEOTIDE SEQUENCE [LARGE SCALE GENOMIC DNA]</scope>
    <source>
        <strain evidence="1 2">KX18D6</strain>
    </source>
</reference>
<dbReference type="RefSeq" id="WP_139755426.1">
    <property type="nucleotide sequence ID" value="NZ_CP039852.1"/>
</dbReference>
<proteinExistence type="predicted"/>
<dbReference type="Pfam" id="PF03695">
    <property type="entry name" value="UPF0149"/>
    <property type="match status" value="1"/>
</dbReference>
<evidence type="ECO:0000313" key="2">
    <source>
        <dbReference type="Proteomes" id="UP000304912"/>
    </source>
</evidence>
<protein>
    <submittedName>
        <fullName evidence="1">YecA family protein</fullName>
    </submittedName>
</protein>
<sequence length="218" mass="24955">MTQSADAFTTLYSRPNLCSAITEQAEARGLMVAVCAAPEIPLPEQWMPWFIRQDNAAPRLSQTHIDELAQHLMHCLRDTLNMMRLDVPLIPEQWVQQDAPGRALQLWLTGLLSGHQHLERTWQSAWKRAQHDPARDSGLENEDPARRLRRCLKFFTTLADIENAMTVRTDAQRAQLQENLPSLVKQLPAMLDEYIKLAGELAAFLPNQFEKYDGKLEK</sequence>
<name>A0A5B7YA71_9ALTE</name>
<dbReference type="OrthoDB" id="6383265at2"/>
<dbReference type="AlphaFoldDB" id="A0A5B7YA71"/>
<keyword evidence="2" id="KW-1185">Reference proteome</keyword>
<dbReference type="EMBL" id="CP039852">
    <property type="protein sequence ID" value="QCZ92677.1"/>
    <property type="molecule type" value="Genomic_DNA"/>
</dbReference>
<dbReference type="Proteomes" id="UP000304912">
    <property type="component" value="Chromosome"/>
</dbReference>